<dbReference type="STRING" id="2015173.A0A026VY87"/>
<keyword evidence="4 5" id="KW-0539">Nucleus</keyword>
<evidence type="ECO:0000256" key="2">
    <source>
        <dbReference type="ARBA" id="ARBA00005546"/>
    </source>
</evidence>
<gene>
    <name evidence="6" type="ORF">X777_12689</name>
</gene>
<reference evidence="6 7" key="1">
    <citation type="journal article" date="2014" name="Curr. Biol.">
        <title>The genome of the clonal raider ant Cerapachys biroi.</title>
        <authorList>
            <person name="Oxley P.R."/>
            <person name="Ji L."/>
            <person name="Fetter-Pruneda I."/>
            <person name="McKenzie S.K."/>
            <person name="Li C."/>
            <person name="Hu H."/>
            <person name="Zhang G."/>
            <person name="Kronauer D.J."/>
        </authorList>
    </citation>
    <scope>NUCLEOTIDE SEQUENCE [LARGE SCALE GENOMIC DNA]</scope>
</reference>
<evidence type="ECO:0000313" key="6">
    <source>
        <dbReference type="EMBL" id="EZA48773.1"/>
    </source>
</evidence>
<dbReference type="Proteomes" id="UP000053097">
    <property type="component" value="Unassembled WGS sequence"/>
</dbReference>
<comment type="subcellular location">
    <subcellularLocation>
        <location evidence="1">Nucleus</location>
    </subcellularLocation>
</comment>
<proteinExistence type="inferred from homology"/>
<sequence length="191" mass="20716">MSTAVNAAAASTTSDHCVELDRGTGLCCTVHLLADVANTPEIRRKIVTGEFRCCAVKASLVIDALQVVVAANKAALNAKQNRLTTRTVYTEVLFSLSPSKNISRSLTDFGIGDSDRNVLLIFLHKPDEQQAMSEVLAGVGGEKMPVSSIRDFADANLVRKTYKIDQDELRVSNLTDAVVSRISCKELMLMK</sequence>
<organism evidence="6 7">
    <name type="scientific">Ooceraea biroi</name>
    <name type="common">Clonal raider ant</name>
    <name type="synonym">Cerapachys biroi</name>
    <dbReference type="NCBI Taxonomy" id="2015173"/>
    <lineage>
        <taxon>Eukaryota</taxon>
        <taxon>Metazoa</taxon>
        <taxon>Ecdysozoa</taxon>
        <taxon>Arthropoda</taxon>
        <taxon>Hexapoda</taxon>
        <taxon>Insecta</taxon>
        <taxon>Pterygota</taxon>
        <taxon>Neoptera</taxon>
        <taxon>Endopterygota</taxon>
        <taxon>Hymenoptera</taxon>
        <taxon>Apocrita</taxon>
        <taxon>Aculeata</taxon>
        <taxon>Formicoidea</taxon>
        <taxon>Formicidae</taxon>
        <taxon>Dorylinae</taxon>
        <taxon>Ooceraea</taxon>
    </lineage>
</organism>
<evidence type="ECO:0000256" key="1">
    <source>
        <dbReference type="ARBA" id="ARBA00004123"/>
    </source>
</evidence>
<dbReference type="AlphaFoldDB" id="A0A026VY87"/>
<dbReference type="GO" id="GO:0005829">
    <property type="term" value="C:cytosol"/>
    <property type="evidence" value="ECO:0007669"/>
    <property type="project" value="TreeGrafter"/>
</dbReference>
<evidence type="ECO:0000256" key="4">
    <source>
        <dbReference type="ARBA" id="ARBA00023242"/>
    </source>
</evidence>
<evidence type="ECO:0000313" key="7">
    <source>
        <dbReference type="Proteomes" id="UP000053097"/>
    </source>
</evidence>
<dbReference type="EMBL" id="KK107570">
    <property type="protein sequence ID" value="EZA48773.1"/>
    <property type="molecule type" value="Genomic_DNA"/>
</dbReference>
<dbReference type="PANTHER" id="PTHR15840:SF10">
    <property type="entry name" value="EKC_KEOPS COMPLEX SUBUNIT TPRKB"/>
    <property type="match status" value="1"/>
</dbReference>
<dbReference type="Pfam" id="PF08617">
    <property type="entry name" value="CGI-121"/>
    <property type="match status" value="1"/>
</dbReference>
<keyword evidence="3" id="KW-0819">tRNA processing</keyword>
<dbReference type="GO" id="GO:0000408">
    <property type="term" value="C:EKC/KEOPS complex"/>
    <property type="evidence" value="ECO:0007669"/>
    <property type="project" value="TreeGrafter"/>
</dbReference>
<name>A0A026VY87_OOCBI</name>
<dbReference type="GO" id="GO:0002949">
    <property type="term" value="P:tRNA threonylcarbamoyladenosine modification"/>
    <property type="evidence" value="ECO:0007669"/>
    <property type="project" value="TreeGrafter"/>
</dbReference>
<evidence type="ECO:0000256" key="3">
    <source>
        <dbReference type="ARBA" id="ARBA00022694"/>
    </source>
</evidence>
<dbReference type="OrthoDB" id="329139at2759"/>
<dbReference type="NCBIfam" id="NF011465">
    <property type="entry name" value="PRK14886.1-1"/>
    <property type="match status" value="1"/>
</dbReference>
<dbReference type="Gene3D" id="3.30.2380.10">
    <property type="entry name" value="CGI121/TPRKB"/>
    <property type="match status" value="1"/>
</dbReference>
<dbReference type="OMA" id="RATTHIA"/>
<keyword evidence="7" id="KW-1185">Reference proteome</keyword>
<protein>
    <submittedName>
        <fullName evidence="6">TP53RK-binding protein</fullName>
    </submittedName>
</protein>
<comment type="similarity">
    <text evidence="2 5">Belongs to the CGI121/TPRKB family.</text>
</comment>
<dbReference type="InterPro" id="IPR013926">
    <property type="entry name" value="CGI121/TPRKB"/>
</dbReference>
<evidence type="ECO:0000256" key="5">
    <source>
        <dbReference type="RuleBase" id="RU004398"/>
    </source>
</evidence>
<accession>A0A026VY87</accession>
<dbReference type="PANTHER" id="PTHR15840">
    <property type="entry name" value="CGI-121 FAMILY MEMBER"/>
    <property type="match status" value="1"/>
</dbReference>
<dbReference type="InterPro" id="IPR036504">
    <property type="entry name" value="CGI121/TPRKB_sf"/>
</dbReference>
<dbReference type="GO" id="GO:0005634">
    <property type="term" value="C:nucleus"/>
    <property type="evidence" value="ECO:0007669"/>
    <property type="project" value="UniProtKB-SubCell"/>
</dbReference>
<dbReference type="SUPFAM" id="SSF143870">
    <property type="entry name" value="PF0523-like"/>
    <property type="match status" value="1"/>
</dbReference>